<evidence type="ECO:0000313" key="3">
    <source>
        <dbReference type="Proteomes" id="UP000289859"/>
    </source>
</evidence>
<dbReference type="EMBL" id="QOVK01000002">
    <property type="protein sequence ID" value="RXG25799.1"/>
    <property type="molecule type" value="Genomic_DNA"/>
</dbReference>
<dbReference type="GO" id="GO:0004497">
    <property type="term" value="F:monooxygenase activity"/>
    <property type="evidence" value="ECO:0007669"/>
    <property type="project" value="UniProtKB-KW"/>
</dbReference>
<organism evidence="2 3">
    <name type="scientific">Leeuwenhoekiella polynyae</name>
    <dbReference type="NCBI Taxonomy" id="1550906"/>
    <lineage>
        <taxon>Bacteria</taxon>
        <taxon>Pseudomonadati</taxon>
        <taxon>Bacteroidota</taxon>
        <taxon>Flavobacteriia</taxon>
        <taxon>Flavobacteriales</taxon>
        <taxon>Flavobacteriaceae</taxon>
        <taxon>Leeuwenhoekiella</taxon>
    </lineage>
</organism>
<dbReference type="OrthoDB" id="9798157at2"/>
<dbReference type="InterPro" id="IPR007138">
    <property type="entry name" value="ABM_dom"/>
</dbReference>
<evidence type="ECO:0000259" key="1">
    <source>
        <dbReference type="PROSITE" id="PS51725"/>
    </source>
</evidence>
<keyword evidence="2" id="KW-0503">Monooxygenase</keyword>
<dbReference type="InterPro" id="IPR011008">
    <property type="entry name" value="Dimeric_a/b-barrel"/>
</dbReference>
<feature type="domain" description="ABM" evidence="1">
    <location>
        <begin position="2"/>
        <end position="93"/>
    </location>
</feature>
<dbReference type="PROSITE" id="PS51725">
    <property type="entry name" value="ABM"/>
    <property type="match status" value="1"/>
</dbReference>
<dbReference type="AlphaFoldDB" id="A0A4Q0PHR5"/>
<gene>
    <name evidence="2" type="ORF">DSM02_969</name>
</gene>
<keyword evidence="2" id="KW-0560">Oxidoreductase</keyword>
<reference evidence="2 3" key="1">
    <citation type="submission" date="2018-07" db="EMBL/GenBank/DDBJ databases">
        <title>Leeuwenhoekiella genomics.</title>
        <authorList>
            <person name="Tahon G."/>
            <person name="Willems A."/>
        </authorList>
    </citation>
    <scope>NUCLEOTIDE SEQUENCE [LARGE SCALE GENOMIC DNA]</scope>
    <source>
        <strain evidence="2 3">LMG 29608</strain>
    </source>
</reference>
<dbReference type="Proteomes" id="UP000289859">
    <property type="component" value="Unassembled WGS sequence"/>
</dbReference>
<accession>A0A4Q0PHR5</accession>
<evidence type="ECO:0000313" key="2">
    <source>
        <dbReference type="EMBL" id="RXG25799.1"/>
    </source>
</evidence>
<keyword evidence="3" id="KW-1185">Reference proteome</keyword>
<name>A0A4Q0PHR5_9FLAO</name>
<dbReference type="Gene3D" id="3.30.70.100">
    <property type="match status" value="1"/>
</dbReference>
<protein>
    <submittedName>
        <fullName evidence="2">Heme-degrading monooxygenase HmoA</fullName>
    </submittedName>
</protein>
<comment type="caution">
    <text evidence="2">The sequence shown here is derived from an EMBL/GenBank/DDBJ whole genome shotgun (WGS) entry which is preliminary data.</text>
</comment>
<sequence length="96" mass="11375">MVKELAILNVIAGQEKQFETDFKRAEKYISSSEGYINHTLSKCLEQPNKYALLVNWETLESHIVGFRQSPEYLEWKNLLHHYYDPFPTVEHYVTIL</sequence>
<proteinExistence type="predicted"/>
<dbReference type="Pfam" id="PF03992">
    <property type="entry name" value="ABM"/>
    <property type="match status" value="1"/>
</dbReference>
<dbReference type="RefSeq" id="WP_128764569.1">
    <property type="nucleotide sequence ID" value="NZ_JBHUOO010000044.1"/>
</dbReference>
<dbReference type="SUPFAM" id="SSF54909">
    <property type="entry name" value="Dimeric alpha+beta barrel"/>
    <property type="match status" value="1"/>
</dbReference>